<gene>
    <name evidence="2" type="ordered locus">Mnod_6756</name>
</gene>
<dbReference type="OrthoDB" id="9814178at2"/>
<reference evidence="2 3" key="1">
    <citation type="submission" date="2009-01" db="EMBL/GenBank/DDBJ databases">
        <title>Complete sequence of chromosome of Methylobacterium nodulans ORS 2060.</title>
        <authorList>
            <consortium name="US DOE Joint Genome Institute"/>
            <person name="Lucas S."/>
            <person name="Copeland A."/>
            <person name="Lapidus A."/>
            <person name="Glavina del Rio T."/>
            <person name="Dalin E."/>
            <person name="Tice H."/>
            <person name="Bruce D."/>
            <person name="Goodwin L."/>
            <person name="Pitluck S."/>
            <person name="Sims D."/>
            <person name="Brettin T."/>
            <person name="Detter J.C."/>
            <person name="Han C."/>
            <person name="Larimer F."/>
            <person name="Land M."/>
            <person name="Hauser L."/>
            <person name="Kyrpides N."/>
            <person name="Ivanova N."/>
            <person name="Marx C.J."/>
            <person name="Richardson P."/>
        </authorList>
    </citation>
    <scope>NUCLEOTIDE SEQUENCE [LARGE SCALE GENOMIC DNA]</scope>
    <source>
        <strain evidence="3">LMG 21967 / CNCM I-2342 / ORS 2060</strain>
    </source>
</reference>
<feature type="transmembrane region" description="Helical" evidence="1">
    <location>
        <begin position="307"/>
        <end position="329"/>
    </location>
</feature>
<dbReference type="PANTHER" id="PTHR30503:SF3">
    <property type="entry name" value="INNER MEMBRANE PROTEIN YEDI"/>
    <property type="match status" value="1"/>
</dbReference>
<dbReference type="eggNOG" id="COG2354">
    <property type="taxonomic scope" value="Bacteria"/>
</dbReference>
<sequence length="345" mass="35184">MATGLIALIDDIAGLAKMAAASLDDAASQAARASAKAAGVVIDDTAVTPRYVVGLSASRELPIIGKIALGSLKNKLLFLLPGALALSFLAPWLLTPLLMIGGAYLCFEGAEKVHEALWPHAAHAEEAEDPVPRDPKALEDEKVRSTIKTDFILSAEIMALTLATVSEARLGTQIFVLAAVGIGITALVYGVVALIVKADDVGLALARESRPASSLLGLRVPPRPSATPADRALALLTRGLGRGMVRGMPVLLRGLGIVGTAAMIWVGGGIIVHGLESFGLAAIGHAIEHAAQGAADAVPAGRAAAEWTVTAALSGLLGLLVGALVIPLARHVVTPALASLRAIST</sequence>
<dbReference type="STRING" id="460265.Mnod_6756"/>
<keyword evidence="1" id="KW-1133">Transmembrane helix</keyword>
<dbReference type="GO" id="GO:0005886">
    <property type="term" value="C:plasma membrane"/>
    <property type="evidence" value="ECO:0007669"/>
    <property type="project" value="TreeGrafter"/>
</dbReference>
<dbReference type="Pfam" id="PF05661">
    <property type="entry name" value="DUF808"/>
    <property type="match status" value="1"/>
</dbReference>
<name>B8IG37_METNO</name>
<evidence type="ECO:0000313" key="2">
    <source>
        <dbReference type="EMBL" id="ACL61514.1"/>
    </source>
</evidence>
<accession>B8IG37</accession>
<keyword evidence="1" id="KW-0812">Transmembrane</keyword>
<feature type="transmembrane region" description="Helical" evidence="1">
    <location>
        <begin position="250"/>
        <end position="272"/>
    </location>
</feature>
<evidence type="ECO:0008006" key="4">
    <source>
        <dbReference type="Google" id="ProtNLM"/>
    </source>
</evidence>
<proteinExistence type="predicted"/>
<dbReference type="HOGENOM" id="CLU_059391_0_0_5"/>
<dbReference type="KEGG" id="mno:Mnod_6756"/>
<dbReference type="RefSeq" id="WP_015933083.1">
    <property type="nucleotide sequence ID" value="NC_011894.1"/>
</dbReference>
<feature type="transmembrane region" description="Helical" evidence="1">
    <location>
        <begin position="174"/>
        <end position="196"/>
    </location>
</feature>
<dbReference type="EMBL" id="CP001349">
    <property type="protein sequence ID" value="ACL61514.1"/>
    <property type="molecule type" value="Genomic_DNA"/>
</dbReference>
<protein>
    <recommendedName>
        <fullName evidence="4">ABC transporter</fullName>
    </recommendedName>
</protein>
<evidence type="ECO:0000313" key="3">
    <source>
        <dbReference type="Proteomes" id="UP000008207"/>
    </source>
</evidence>
<keyword evidence="3" id="KW-1185">Reference proteome</keyword>
<dbReference type="AlphaFoldDB" id="B8IG37"/>
<dbReference type="InterPro" id="IPR008526">
    <property type="entry name" value="YedI"/>
</dbReference>
<dbReference type="PANTHER" id="PTHR30503">
    <property type="entry name" value="INNER MEMBRANE PROTEIN YEDI"/>
    <property type="match status" value="1"/>
</dbReference>
<dbReference type="Proteomes" id="UP000008207">
    <property type="component" value="Chromosome"/>
</dbReference>
<dbReference type="PIRSF" id="PIRSF016660">
    <property type="entry name" value="YedI"/>
    <property type="match status" value="1"/>
</dbReference>
<organism evidence="2 3">
    <name type="scientific">Methylobacterium nodulans (strain LMG 21967 / CNCM I-2342 / ORS 2060)</name>
    <dbReference type="NCBI Taxonomy" id="460265"/>
    <lineage>
        <taxon>Bacteria</taxon>
        <taxon>Pseudomonadati</taxon>
        <taxon>Pseudomonadota</taxon>
        <taxon>Alphaproteobacteria</taxon>
        <taxon>Hyphomicrobiales</taxon>
        <taxon>Methylobacteriaceae</taxon>
        <taxon>Methylobacterium</taxon>
    </lineage>
</organism>
<feature type="transmembrane region" description="Helical" evidence="1">
    <location>
        <begin position="76"/>
        <end position="94"/>
    </location>
</feature>
<evidence type="ECO:0000256" key="1">
    <source>
        <dbReference type="SAM" id="Phobius"/>
    </source>
</evidence>
<keyword evidence="1" id="KW-0472">Membrane</keyword>